<keyword evidence="7" id="KW-1185">Reference proteome</keyword>
<dbReference type="OrthoDB" id="5243526at2"/>
<evidence type="ECO:0000313" key="7">
    <source>
        <dbReference type="Proteomes" id="UP000033956"/>
    </source>
</evidence>
<comment type="caution">
    <text evidence="6">The sequence shown here is derived from an EMBL/GenBank/DDBJ whole genome shotgun (WGS) entry which is preliminary data.</text>
</comment>
<protein>
    <submittedName>
        <fullName evidence="6">D,D-dipeptide-binding periplasmic protein DdpA</fullName>
    </submittedName>
</protein>
<dbReference type="PANTHER" id="PTHR30290">
    <property type="entry name" value="PERIPLASMIC BINDING COMPONENT OF ABC TRANSPORTER"/>
    <property type="match status" value="1"/>
</dbReference>
<evidence type="ECO:0000256" key="1">
    <source>
        <dbReference type="ARBA" id="ARBA00005695"/>
    </source>
</evidence>
<evidence type="ECO:0000256" key="4">
    <source>
        <dbReference type="SAM" id="SignalP"/>
    </source>
</evidence>
<evidence type="ECO:0000259" key="5">
    <source>
        <dbReference type="Pfam" id="PF00496"/>
    </source>
</evidence>
<feature type="chain" id="PRO_5038421499" evidence="4">
    <location>
        <begin position="21"/>
        <end position="503"/>
    </location>
</feature>
<dbReference type="EMBL" id="JYIZ01000054">
    <property type="protein sequence ID" value="KJL38654.1"/>
    <property type="molecule type" value="Genomic_DNA"/>
</dbReference>
<dbReference type="Gene3D" id="3.90.76.10">
    <property type="entry name" value="Dipeptide-binding Protein, Domain 1"/>
    <property type="match status" value="1"/>
</dbReference>
<keyword evidence="3 4" id="KW-0732">Signal</keyword>
<proteinExistence type="inferred from homology"/>
<dbReference type="PANTHER" id="PTHR30290:SF9">
    <property type="entry name" value="OLIGOPEPTIDE-BINDING PROTEIN APPA"/>
    <property type="match status" value="1"/>
</dbReference>
<organism evidence="6 7">
    <name type="scientific">Microbacterium terrae</name>
    <dbReference type="NCBI Taxonomy" id="69369"/>
    <lineage>
        <taxon>Bacteria</taxon>
        <taxon>Bacillati</taxon>
        <taxon>Actinomycetota</taxon>
        <taxon>Actinomycetes</taxon>
        <taxon>Micrococcales</taxon>
        <taxon>Microbacteriaceae</taxon>
        <taxon>Microbacterium</taxon>
    </lineage>
</organism>
<keyword evidence="2" id="KW-0813">Transport</keyword>
<dbReference type="GO" id="GO:0042597">
    <property type="term" value="C:periplasmic space"/>
    <property type="evidence" value="ECO:0007669"/>
    <property type="project" value="UniProtKB-ARBA"/>
</dbReference>
<comment type="similarity">
    <text evidence="1">Belongs to the bacterial solute-binding protein 5 family.</text>
</comment>
<evidence type="ECO:0000313" key="6">
    <source>
        <dbReference type="EMBL" id="KJL38654.1"/>
    </source>
</evidence>
<dbReference type="GO" id="GO:0015833">
    <property type="term" value="P:peptide transport"/>
    <property type="evidence" value="ECO:0007669"/>
    <property type="project" value="TreeGrafter"/>
</dbReference>
<dbReference type="PIRSF" id="PIRSF002741">
    <property type="entry name" value="MppA"/>
    <property type="match status" value="1"/>
</dbReference>
<dbReference type="GO" id="GO:0043190">
    <property type="term" value="C:ATP-binding cassette (ABC) transporter complex"/>
    <property type="evidence" value="ECO:0007669"/>
    <property type="project" value="InterPro"/>
</dbReference>
<dbReference type="Gene3D" id="3.10.105.10">
    <property type="entry name" value="Dipeptide-binding Protein, Domain 3"/>
    <property type="match status" value="1"/>
</dbReference>
<dbReference type="SUPFAM" id="SSF53850">
    <property type="entry name" value="Periplasmic binding protein-like II"/>
    <property type="match status" value="1"/>
</dbReference>
<dbReference type="STRING" id="92835.RS81_02449"/>
<reference evidence="6 7" key="1">
    <citation type="submission" date="2015-02" db="EMBL/GenBank/DDBJ databases">
        <title>Draft genome sequences of ten Microbacterium spp. with emphasis on heavy metal contaminated environments.</title>
        <authorList>
            <person name="Corretto E."/>
        </authorList>
    </citation>
    <scope>NUCLEOTIDE SEQUENCE [LARGE SCALE GENOMIC DNA]</scope>
    <source>
        <strain evidence="6 7">DSM 12510</strain>
    </source>
</reference>
<dbReference type="Pfam" id="PF00496">
    <property type="entry name" value="SBP_bac_5"/>
    <property type="match status" value="1"/>
</dbReference>
<dbReference type="CDD" id="cd00995">
    <property type="entry name" value="PBP2_NikA_DppA_OppA_like"/>
    <property type="match status" value="1"/>
</dbReference>
<dbReference type="PATRIC" id="fig|92835.4.peg.2482"/>
<evidence type="ECO:0000256" key="3">
    <source>
        <dbReference type="ARBA" id="ARBA00022729"/>
    </source>
</evidence>
<dbReference type="Gene3D" id="3.40.190.10">
    <property type="entry name" value="Periplasmic binding protein-like II"/>
    <property type="match status" value="1"/>
</dbReference>
<name>A0A0M2GXG2_9MICO</name>
<evidence type="ECO:0000256" key="2">
    <source>
        <dbReference type="ARBA" id="ARBA00022448"/>
    </source>
</evidence>
<dbReference type="InterPro" id="IPR039424">
    <property type="entry name" value="SBP_5"/>
</dbReference>
<sequence length="503" mass="52175">MNRRRTSAIALTIAGGLVLAGCAGDAEPTSAEEVSAVIALPAEPPGTDPIMTRSVAAWNIYYALYDGLTRIASDGTIEPGLATEWESSADLTTWTFVLRDGVVFHDGTAVTADDIVATYETILASPESTNRAAISMLSTVESDDAGRVVFTLNNAYAAWPSMVGTIGIVPAVAYADADGRFAEAPVGTGPYKFVSQSAGVDYVVTRNDEYWGDAPEVADVTFAFVGAEDARVTGVESGTLDIASIPASQVPVVEANPAVEVATAPGNQVAFLGINPAAAPLADVQIREAIALAVDRDELTANLLGGLATPTGQLLAEGVQGNVADYPVPAADLDAAAALVAGSDYDGTPITLQYASSGGMSQAGDVAQAIAGTLTEIGLNIELAGTDQATFSLALADHAVSGLYLNGWAPSVMDGDVVVSQLLAGGPEDYFGTPEMVELYSTQQAAVGEERDDVYRDIWALNDANVQTVPLYANNYTYAIDPSFDWSPAADGIFRVQDIRVAD</sequence>
<dbReference type="InterPro" id="IPR030678">
    <property type="entry name" value="Peptide/Ni-bd"/>
</dbReference>
<accession>A0A0M2GXG2</accession>
<dbReference type="AlphaFoldDB" id="A0A0M2GXG2"/>
<feature type="signal peptide" evidence="4">
    <location>
        <begin position="1"/>
        <end position="20"/>
    </location>
</feature>
<dbReference type="GO" id="GO:1904680">
    <property type="term" value="F:peptide transmembrane transporter activity"/>
    <property type="evidence" value="ECO:0007669"/>
    <property type="project" value="TreeGrafter"/>
</dbReference>
<feature type="domain" description="Solute-binding protein family 5" evidence="5">
    <location>
        <begin position="76"/>
        <end position="426"/>
    </location>
</feature>
<dbReference type="Proteomes" id="UP000033956">
    <property type="component" value="Unassembled WGS sequence"/>
</dbReference>
<gene>
    <name evidence="6" type="primary">ddpA</name>
    <name evidence="6" type="ORF">RS81_02449</name>
</gene>
<dbReference type="RefSeq" id="WP_045276363.1">
    <property type="nucleotide sequence ID" value="NZ_BAAAUP010000002.1"/>
</dbReference>
<dbReference type="InterPro" id="IPR000914">
    <property type="entry name" value="SBP_5_dom"/>
</dbReference>
<dbReference type="PROSITE" id="PS51257">
    <property type="entry name" value="PROKAR_LIPOPROTEIN"/>
    <property type="match status" value="1"/>
</dbReference>